<evidence type="ECO:0000256" key="3">
    <source>
        <dbReference type="ARBA" id="ARBA00022884"/>
    </source>
</evidence>
<evidence type="ECO:0000256" key="1">
    <source>
        <dbReference type="ARBA" id="ARBA00006540"/>
    </source>
</evidence>
<accession>A0A5B9XVR8</accession>
<keyword evidence="5" id="KW-0687">Ribonucleoprotein</keyword>
<dbReference type="GO" id="GO:0019843">
    <property type="term" value="F:rRNA binding"/>
    <property type="evidence" value="ECO:0007669"/>
    <property type="project" value="UniProtKB-KW"/>
</dbReference>
<evidence type="ECO:0000256" key="2">
    <source>
        <dbReference type="ARBA" id="ARBA00022730"/>
    </source>
</evidence>
<evidence type="ECO:0000256" key="5">
    <source>
        <dbReference type="ARBA" id="ARBA00023274"/>
    </source>
</evidence>
<protein>
    <recommendedName>
        <fullName evidence="6">Large ribosomal subunit protein uL3c</fullName>
    </recommendedName>
</protein>
<keyword evidence="4 7" id="KW-0689">Ribosomal protein</keyword>
<evidence type="ECO:0000313" key="7">
    <source>
        <dbReference type="EMBL" id="QEH58563.1"/>
    </source>
</evidence>
<dbReference type="InterPro" id="IPR000597">
    <property type="entry name" value="Ribosomal_uL3"/>
</dbReference>
<keyword evidence="3" id="KW-0694">RNA-binding</keyword>
<dbReference type="Pfam" id="PF00297">
    <property type="entry name" value="Ribosomal_L3"/>
    <property type="match status" value="1"/>
</dbReference>
<gene>
    <name evidence="7" type="primary">rpl3</name>
</gene>
<name>A0A5B9XVR8_9ALVE</name>
<dbReference type="GO" id="GO:1990904">
    <property type="term" value="C:ribonucleoprotein complex"/>
    <property type="evidence" value="ECO:0007669"/>
    <property type="project" value="UniProtKB-KW"/>
</dbReference>
<dbReference type="PANTHER" id="PTHR11229">
    <property type="entry name" value="50S RIBOSOMAL PROTEIN L3"/>
    <property type="match status" value="1"/>
</dbReference>
<sequence length="135" mass="15039">MSVSNVSTLLYIYPIILINIKNIYNEYIDILSIKYIENLKISSIPKSRGFAGVISKYGFSLGPKTHGSRHHRSLGSIGAGTTPGRVLINKKMSGRVKVKINKMNKKNLNINLNNSLLQIQGTLNGVKLSNIFIYF</sequence>
<comment type="similarity">
    <text evidence="1">Belongs to the universal ribosomal protein uL3 family.</text>
</comment>
<dbReference type="InterPro" id="IPR044892">
    <property type="entry name" value="Ribosomal_L3_dom_3_arc_sf"/>
</dbReference>
<reference evidence="7" key="1">
    <citation type="journal article" date="2019" name="Curr. Biol.">
        <title>Multiple Independent Origins of Apicomplexan-Like Parasites.</title>
        <authorList>
            <person name="Mathur V."/>
            <person name="Kolisko M."/>
            <person name="Hehenberger E."/>
            <person name="Irwin N.A.T."/>
            <person name="Leander B.S."/>
            <person name="Kristmundsson A."/>
            <person name="Freeman M.A."/>
            <person name="Keeling P.J."/>
        </authorList>
    </citation>
    <scope>NUCLEOTIDE SEQUENCE</scope>
</reference>
<dbReference type="InterPro" id="IPR019927">
    <property type="entry name" value="Ribosomal_uL3_bac/org-type"/>
</dbReference>
<dbReference type="GO" id="GO:0006412">
    <property type="term" value="P:translation"/>
    <property type="evidence" value="ECO:0007669"/>
    <property type="project" value="InterPro"/>
</dbReference>
<dbReference type="AlphaFoldDB" id="A0A5B9XVR8"/>
<evidence type="ECO:0000256" key="4">
    <source>
        <dbReference type="ARBA" id="ARBA00022980"/>
    </source>
</evidence>
<evidence type="ECO:0000256" key="6">
    <source>
        <dbReference type="ARBA" id="ARBA00035213"/>
    </source>
</evidence>
<dbReference type="GO" id="GO:0005840">
    <property type="term" value="C:ribosome"/>
    <property type="evidence" value="ECO:0007669"/>
    <property type="project" value="UniProtKB-KW"/>
</dbReference>
<dbReference type="GO" id="GO:0003735">
    <property type="term" value="F:structural constituent of ribosome"/>
    <property type="evidence" value="ECO:0007669"/>
    <property type="project" value="InterPro"/>
</dbReference>
<keyword evidence="2" id="KW-0699">rRNA-binding</keyword>
<dbReference type="Gene3D" id="4.10.960.10">
    <property type="entry name" value="Ribosomal protein L3, domain 3"/>
    <property type="match status" value="1"/>
</dbReference>
<dbReference type="PANTHER" id="PTHR11229:SF16">
    <property type="entry name" value="LARGE RIBOSOMAL SUBUNIT PROTEIN UL3C"/>
    <property type="match status" value="1"/>
</dbReference>
<dbReference type="EMBL" id="MK962129">
    <property type="protein sequence ID" value="QEH58563.1"/>
    <property type="molecule type" value="Genomic_DNA"/>
</dbReference>
<dbReference type="SUPFAM" id="SSF50447">
    <property type="entry name" value="Translation proteins"/>
    <property type="match status" value="1"/>
</dbReference>
<dbReference type="InterPro" id="IPR009000">
    <property type="entry name" value="Transl_B-barrel_sf"/>
</dbReference>
<organism evidence="7">
    <name type="scientific">Piridium sociabile</name>
    <dbReference type="NCBI Taxonomy" id="2570542"/>
    <lineage>
        <taxon>Eukaryota</taxon>
        <taxon>Sar</taxon>
        <taxon>Alveolata</taxon>
        <taxon>Colpodellida</taxon>
        <taxon>Vitrellaceae</taxon>
        <taxon>Piridium</taxon>
    </lineage>
</organism>
<proteinExistence type="inferred from homology"/>